<dbReference type="AlphaFoldDB" id="A0A0W0X3D7"/>
<name>A0A0W0X3D7_9GAMM</name>
<feature type="transmembrane region" description="Helical" evidence="1">
    <location>
        <begin position="12"/>
        <end position="33"/>
    </location>
</feature>
<evidence type="ECO:0000256" key="1">
    <source>
        <dbReference type="SAM" id="Phobius"/>
    </source>
</evidence>
<sequence>MIMNLSRKRLKKLPYHLTLLLLTAGASLIIGFLSFGGMYALWPILPLAFAAFGLSVAYEGEIYLQNIKGALNKLFKHQHLERQLAKEYLFKQFPDTASEDCPLFFKDYEAQLNLLHAFGHTRLDKASQAQKKQVEKTLRDMEKWFAVQLFAQHNDEEELTAYELELRNWLARHEQDQWRTRLNQRRNTYLGVKLFSGLAGLFMGLGTTYLLVEAFSTIPFMAAISFTAWPLLIVPMAIMAGSAYALLTYNAITDMIANDTLRTWYRKIRDDLSHGVNLRSIFMAVMAIALVALALALTICTAGTWWTIAKEARPLFTWMSKMPSFIMGIITPMITGLSAVVFNLQNTSESLEMLDDATRMQSNIFSRMWNGIKHGFSHLQQHENWLQLFNPFRLLLKLTLTPLRILLFFGHLISIGVTADRVPGVSQIASALLGILSEGFEDAHYFLGHDHDDDDHKHPDTHNVKALLQERLGEEHGHDHEADLPTRFLKLLFSPIYFLAASWDYLTSKMNTAPRKAITFARAWDKQLGLSEEKTVTLPKQAARPSSAWTIEHALYRIERHKEKQLQSAWIGQGIAQEKSKRLTQLQKDIRQLEASDETTVSTRLAAEKQAIYCKHRFFASGPTSTTTFLEELPQRIASPAA</sequence>
<dbReference type="RefSeq" id="WP_081725009.1">
    <property type="nucleotide sequence ID" value="NZ_KV441804.1"/>
</dbReference>
<feature type="transmembrane region" description="Helical" evidence="1">
    <location>
        <begin position="189"/>
        <end position="212"/>
    </location>
</feature>
<protein>
    <recommendedName>
        <fullName evidence="4">Transmembrane protein</fullName>
    </recommendedName>
</protein>
<feature type="transmembrane region" description="Helical" evidence="1">
    <location>
        <begin position="281"/>
        <end position="305"/>
    </location>
</feature>
<organism evidence="2 3">
    <name type="scientific">Legionella oakridgensis</name>
    <dbReference type="NCBI Taxonomy" id="29423"/>
    <lineage>
        <taxon>Bacteria</taxon>
        <taxon>Pseudomonadati</taxon>
        <taxon>Pseudomonadota</taxon>
        <taxon>Gammaproteobacteria</taxon>
        <taxon>Legionellales</taxon>
        <taxon>Legionellaceae</taxon>
        <taxon>Legionella</taxon>
    </lineage>
</organism>
<feature type="transmembrane region" description="Helical" evidence="1">
    <location>
        <begin position="218"/>
        <end position="247"/>
    </location>
</feature>
<dbReference type="PATRIC" id="fig|29423.5.peg.1202"/>
<feature type="transmembrane region" description="Helical" evidence="1">
    <location>
        <begin position="325"/>
        <end position="344"/>
    </location>
</feature>
<keyword evidence="1" id="KW-0812">Transmembrane</keyword>
<evidence type="ECO:0008006" key="4">
    <source>
        <dbReference type="Google" id="ProtNLM"/>
    </source>
</evidence>
<reference evidence="2 3" key="1">
    <citation type="submission" date="2015-11" db="EMBL/GenBank/DDBJ databases">
        <title>Genomic analysis of 38 Legionella species identifies large and diverse effector repertoires.</title>
        <authorList>
            <person name="Burstein D."/>
            <person name="Amaro F."/>
            <person name="Zusman T."/>
            <person name="Lifshitz Z."/>
            <person name="Cohen O."/>
            <person name="Gilbert J.A."/>
            <person name="Pupko T."/>
            <person name="Shuman H.A."/>
            <person name="Segal G."/>
        </authorList>
    </citation>
    <scope>NUCLEOTIDE SEQUENCE [LARGE SCALE GENOMIC DNA]</scope>
    <source>
        <strain evidence="2 3">Oak Ridge-10</strain>
    </source>
</reference>
<proteinExistence type="predicted"/>
<dbReference type="Proteomes" id="UP000054858">
    <property type="component" value="Unassembled WGS sequence"/>
</dbReference>
<evidence type="ECO:0000313" key="3">
    <source>
        <dbReference type="Proteomes" id="UP000054858"/>
    </source>
</evidence>
<evidence type="ECO:0000313" key="2">
    <source>
        <dbReference type="EMBL" id="KTD39028.1"/>
    </source>
</evidence>
<gene>
    <name evidence="2" type="ORF">Loak_1149</name>
</gene>
<comment type="caution">
    <text evidence="2">The sequence shown here is derived from an EMBL/GenBank/DDBJ whole genome shotgun (WGS) entry which is preliminary data.</text>
</comment>
<dbReference type="EMBL" id="LNYP01000023">
    <property type="protein sequence ID" value="KTD39028.1"/>
    <property type="molecule type" value="Genomic_DNA"/>
</dbReference>
<keyword evidence="1" id="KW-1133">Transmembrane helix</keyword>
<keyword evidence="1" id="KW-0472">Membrane</keyword>
<feature type="transmembrane region" description="Helical" evidence="1">
    <location>
        <begin position="39"/>
        <end position="58"/>
    </location>
</feature>
<accession>A0A0W0X3D7</accession>